<keyword evidence="1" id="KW-1133">Transmembrane helix</keyword>
<organism evidence="3 4">
    <name type="scientific">Pedobacter nutrimenti</name>
    <dbReference type="NCBI Taxonomy" id="1241337"/>
    <lineage>
        <taxon>Bacteria</taxon>
        <taxon>Pseudomonadati</taxon>
        <taxon>Bacteroidota</taxon>
        <taxon>Sphingobacteriia</taxon>
        <taxon>Sphingobacteriales</taxon>
        <taxon>Sphingobacteriaceae</taxon>
        <taxon>Pedobacter</taxon>
    </lineage>
</organism>
<dbReference type="PROSITE" id="PS51257">
    <property type="entry name" value="PROKAR_LIPOPROTEIN"/>
    <property type="match status" value="1"/>
</dbReference>
<feature type="domain" description="DUF4397" evidence="2">
    <location>
        <begin position="326"/>
        <end position="417"/>
    </location>
</feature>
<keyword evidence="1" id="KW-0472">Membrane</keyword>
<gene>
    <name evidence="3" type="ORF">B0O44_103654</name>
</gene>
<dbReference type="Proteomes" id="UP000248198">
    <property type="component" value="Unassembled WGS sequence"/>
</dbReference>
<dbReference type="EMBL" id="QKLU01000003">
    <property type="protein sequence ID" value="PYF75204.1"/>
    <property type="molecule type" value="Genomic_DNA"/>
</dbReference>
<evidence type="ECO:0000313" key="3">
    <source>
        <dbReference type="EMBL" id="PYF75204.1"/>
    </source>
</evidence>
<dbReference type="OrthoDB" id="615056at2"/>
<evidence type="ECO:0000256" key="1">
    <source>
        <dbReference type="SAM" id="Phobius"/>
    </source>
</evidence>
<accession>A0A318UFJ4</accession>
<evidence type="ECO:0000313" key="4">
    <source>
        <dbReference type="Proteomes" id="UP000248198"/>
    </source>
</evidence>
<proteinExistence type="predicted"/>
<dbReference type="Pfam" id="PF14344">
    <property type="entry name" value="DUF4397"/>
    <property type="match status" value="1"/>
</dbReference>
<dbReference type="RefSeq" id="WP_110830357.1">
    <property type="nucleotide sequence ID" value="NZ_QKLU01000003.1"/>
</dbReference>
<reference evidence="3 4" key="1">
    <citation type="submission" date="2018-06" db="EMBL/GenBank/DDBJ databases">
        <title>Genomic Encyclopedia of Archaeal and Bacterial Type Strains, Phase II (KMG-II): from individual species to whole genera.</title>
        <authorList>
            <person name="Goeker M."/>
        </authorList>
    </citation>
    <scope>NUCLEOTIDE SEQUENCE [LARGE SCALE GENOMIC DNA]</scope>
    <source>
        <strain evidence="3 4">DSM 27372</strain>
    </source>
</reference>
<keyword evidence="1" id="KW-0812">Transmembrane</keyword>
<evidence type="ECO:0000259" key="2">
    <source>
        <dbReference type="Pfam" id="PF14344"/>
    </source>
</evidence>
<comment type="caution">
    <text evidence="3">The sequence shown here is derived from an EMBL/GenBank/DDBJ whole genome shotgun (WGS) entry which is preliminary data.</text>
</comment>
<protein>
    <submittedName>
        <fullName evidence="3">Uncharacterized protein DUF4397</fullName>
    </submittedName>
</protein>
<dbReference type="InterPro" id="IPR025510">
    <property type="entry name" value="DUF4397"/>
</dbReference>
<dbReference type="AlphaFoldDB" id="A0A318UFJ4"/>
<feature type="transmembrane region" description="Helical" evidence="1">
    <location>
        <begin position="7"/>
        <end position="25"/>
    </location>
</feature>
<name>A0A318UFJ4_9SPHI</name>
<keyword evidence="4" id="KW-1185">Reference proteome</keyword>
<sequence>MKKLKRFITYLPLNLGFCVLLAFSACKKDKQDFSYDNRDVTDARKNSLVRVINLGSFNQVVMGNDTLTNYVVRTTTEPLKIYPGTKYFPSSGRLGSTWNIPQELLKSGKTRFMTEDISQYGVLDRLSFDIQEDVGQPLDYYALISDRNGAAPVQKFIKIPRSIASPSDPAKFKIRILNLSSTVAKNAMENLVGPMSLTWADGTPVSDKTSNIQPGQFSDYVELSYTTAQFKVLTASGIQVPGVFSDLILPASSTLPGGSSWPPVNTNLTYTPFKTYMPGGVYTIVISPYYFRVPMLNSNPGDETKDYQNGVRIINDISEPLNMTYARVQAVNALPAQGAIQVTMNGKPLGAALEYASHTDYQEYIVGTYDVEAKDAKGNVLAGTRLKLDPNNNFTLWLYPDADGKAKIVAVPNDLSNMIPRTDATDDGTFSRYKLDYPFGLRFLNLCPDIPYATFTKDNGQVFLDRYNTNPNAVNNLRPGIFPVEYPYIQILQDEVPYKIMTYRSAPAIVPGSWASDVPVLTGKDLIARPELYVRGGLPNHEPGIYTIALIGTTKTSAPAGQKAKMIIVKHTK</sequence>